<keyword evidence="6" id="KW-0240">DNA-directed RNA polymerase</keyword>
<comment type="subcellular location">
    <subcellularLocation>
        <location evidence="1 4">Nucleus</location>
    </subcellularLocation>
</comment>
<dbReference type="Pfam" id="PF11705">
    <property type="entry name" value="RNA_pol_3_Rpc31"/>
    <property type="match status" value="1"/>
</dbReference>
<feature type="region of interest" description="Disordered" evidence="5">
    <location>
        <begin position="1"/>
        <end position="43"/>
    </location>
</feature>
<dbReference type="RefSeq" id="XP_060282069.1">
    <property type="nucleotide sequence ID" value="XM_060428301.1"/>
</dbReference>
<feature type="compositionally biased region" description="Gly residues" evidence="5">
    <location>
        <begin position="1"/>
        <end position="13"/>
    </location>
</feature>
<protein>
    <recommendedName>
        <fullName evidence="4">DNA-directed RNA polymerase III subunit</fullName>
    </recommendedName>
</protein>
<comment type="function">
    <text evidence="4">DNA-dependent RNA polymerase catalyzes the transcription of DNA into RNA using the four ribonucleoside triphosphates as substrates. Specific peripheric component of RNA polymerase III which synthesizes small RNAs, such as 5S rRNA and tRNAs.</text>
</comment>
<evidence type="ECO:0000256" key="3">
    <source>
        <dbReference type="ARBA" id="ARBA00023242"/>
    </source>
</evidence>
<dbReference type="GeneID" id="85311488"/>
<dbReference type="PANTHER" id="PTHR15367:SF2">
    <property type="entry name" value="DNA-DIRECTED RNA POLYMERASE III SUBUNIT"/>
    <property type="match status" value="1"/>
</dbReference>
<keyword evidence="6" id="KW-0804">Transcription</keyword>
<feature type="region of interest" description="Disordered" evidence="5">
    <location>
        <begin position="154"/>
        <end position="173"/>
    </location>
</feature>
<dbReference type="GO" id="GO:0006383">
    <property type="term" value="P:transcription by RNA polymerase III"/>
    <property type="evidence" value="ECO:0007669"/>
    <property type="project" value="UniProtKB-UniRule"/>
</dbReference>
<feature type="region of interest" description="Disordered" evidence="5">
    <location>
        <begin position="216"/>
        <end position="286"/>
    </location>
</feature>
<dbReference type="GO" id="GO:0005666">
    <property type="term" value="C:RNA polymerase III complex"/>
    <property type="evidence" value="ECO:0007669"/>
    <property type="project" value="UniProtKB-UniRule"/>
</dbReference>
<evidence type="ECO:0000313" key="7">
    <source>
        <dbReference type="Proteomes" id="UP001244011"/>
    </source>
</evidence>
<comment type="subunit">
    <text evidence="4">Component of the RNA polymerase III (Pol III) complex.</text>
</comment>
<keyword evidence="3 4" id="KW-0539">Nucleus</keyword>
<evidence type="ECO:0000256" key="2">
    <source>
        <dbReference type="ARBA" id="ARBA00008352"/>
    </source>
</evidence>
<accession>A0AAJ0BX19</accession>
<comment type="similarity">
    <text evidence="2 4">Belongs to the eukaryotic RPC7 RNA polymerase subunit family.</text>
</comment>
<gene>
    <name evidence="6" type="ORF">QBC33DRAFT_542710</name>
</gene>
<keyword evidence="7" id="KW-1185">Reference proteome</keyword>
<name>A0AAJ0BX19_9PEZI</name>
<dbReference type="EMBL" id="MU839013">
    <property type="protein sequence ID" value="KAK1765856.1"/>
    <property type="molecule type" value="Genomic_DNA"/>
</dbReference>
<proteinExistence type="inferred from homology"/>
<evidence type="ECO:0000256" key="4">
    <source>
        <dbReference type="PIRNR" id="PIRNR000777"/>
    </source>
</evidence>
<evidence type="ECO:0000313" key="6">
    <source>
        <dbReference type="EMBL" id="KAK1765856.1"/>
    </source>
</evidence>
<dbReference type="AlphaFoldDB" id="A0AAJ0BX19"/>
<sequence length="286" mass="31706">MSRGGGGGRGGGRGGRRGGRGGMANNLPWDNDPNLELDGRPSELFPEYNVPQAAPLSKKEERQISCFLLFREQVHDGPLFTQARTWSLDSTTPGRVYGQDQINKRYGVKNKATVDPFLAMPTYSQRFSRQERSLPDLASRPFAKEFFPPELHATLEGADGATGGAKRRKMTKKTHALSNITSLRTAEEIFLPEAEQQGFGDVDGQSKALQMLDKIDNNDEGADGLDLDDEDDWVRPTNAEDGEDNAEDEDQYDDESGDDYNAEQYFEENQADDDYDEGGDGGDDFF</sequence>
<evidence type="ECO:0000256" key="1">
    <source>
        <dbReference type="ARBA" id="ARBA00004123"/>
    </source>
</evidence>
<dbReference type="InterPro" id="IPR024661">
    <property type="entry name" value="RNA_pol_III_Rpc31"/>
</dbReference>
<dbReference type="PANTHER" id="PTHR15367">
    <property type="entry name" value="DNA-DIRECTED RNA POLYMERASE III"/>
    <property type="match status" value="1"/>
</dbReference>
<dbReference type="PIRSF" id="PIRSF000777">
    <property type="entry name" value="RNA_polIII_C31"/>
    <property type="match status" value="1"/>
</dbReference>
<reference evidence="6" key="1">
    <citation type="submission" date="2023-06" db="EMBL/GenBank/DDBJ databases">
        <title>Genome-scale phylogeny and comparative genomics of the fungal order Sordariales.</title>
        <authorList>
            <consortium name="Lawrence Berkeley National Laboratory"/>
            <person name="Hensen N."/>
            <person name="Bonometti L."/>
            <person name="Westerberg I."/>
            <person name="Brannstrom I.O."/>
            <person name="Guillou S."/>
            <person name="Cros-Aarteil S."/>
            <person name="Calhoun S."/>
            <person name="Haridas S."/>
            <person name="Kuo A."/>
            <person name="Mondo S."/>
            <person name="Pangilinan J."/>
            <person name="Riley R."/>
            <person name="Labutti K."/>
            <person name="Andreopoulos B."/>
            <person name="Lipzen A."/>
            <person name="Chen C."/>
            <person name="Yanf M."/>
            <person name="Daum C."/>
            <person name="Ng V."/>
            <person name="Clum A."/>
            <person name="Steindorff A."/>
            <person name="Ohm R."/>
            <person name="Martin F."/>
            <person name="Silar P."/>
            <person name="Natvig D."/>
            <person name="Lalanne C."/>
            <person name="Gautier V."/>
            <person name="Ament-Velasquez S.L."/>
            <person name="Kruys A."/>
            <person name="Hutchinson M.I."/>
            <person name="Powell A.J."/>
            <person name="Barry K."/>
            <person name="Miller A.N."/>
            <person name="Grigoriev I.V."/>
            <person name="Debuchy R."/>
            <person name="Gladieux P."/>
            <person name="Thoren M.H."/>
            <person name="Johannesson H."/>
        </authorList>
    </citation>
    <scope>NUCLEOTIDE SEQUENCE</scope>
    <source>
        <strain evidence="6">8032-3</strain>
    </source>
</reference>
<feature type="compositionally biased region" description="Acidic residues" evidence="5">
    <location>
        <begin position="240"/>
        <end position="286"/>
    </location>
</feature>
<organism evidence="6 7">
    <name type="scientific">Phialemonium atrogriseum</name>
    <dbReference type="NCBI Taxonomy" id="1093897"/>
    <lineage>
        <taxon>Eukaryota</taxon>
        <taxon>Fungi</taxon>
        <taxon>Dikarya</taxon>
        <taxon>Ascomycota</taxon>
        <taxon>Pezizomycotina</taxon>
        <taxon>Sordariomycetes</taxon>
        <taxon>Sordariomycetidae</taxon>
        <taxon>Cephalothecales</taxon>
        <taxon>Cephalothecaceae</taxon>
        <taxon>Phialemonium</taxon>
    </lineage>
</organism>
<feature type="compositionally biased region" description="Acidic residues" evidence="5">
    <location>
        <begin position="218"/>
        <end position="232"/>
    </location>
</feature>
<evidence type="ECO:0000256" key="5">
    <source>
        <dbReference type="SAM" id="MobiDB-lite"/>
    </source>
</evidence>
<dbReference type="Proteomes" id="UP001244011">
    <property type="component" value="Unassembled WGS sequence"/>
</dbReference>
<comment type="caution">
    <text evidence="6">The sequence shown here is derived from an EMBL/GenBank/DDBJ whole genome shotgun (WGS) entry which is preliminary data.</text>
</comment>